<organism evidence="3 4">
    <name type="scientific">Flavobacterium flevense</name>
    <dbReference type="NCBI Taxonomy" id="983"/>
    <lineage>
        <taxon>Bacteria</taxon>
        <taxon>Pseudomonadati</taxon>
        <taxon>Bacteroidota</taxon>
        <taxon>Flavobacteriia</taxon>
        <taxon>Flavobacteriales</taxon>
        <taxon>Flavobacteriaceae</taxon>
        <taxon>Flavobacterium</taxon>
    </lineage>
</organism>
<dbReference type="Proteomes" id="UP000316775">
    <property type="component" value="Unassembled WGS sequence"/>
</dbReference>
<dbReference type="CDD" id="cd04301">
    <property type="entry name" value="NAT_SF"/>
    <property type="match status" value="1"/>
</dbReference>
<dbReference type="PANTHER" id="PTHR31435:SF10">
    <property type="entry name" value="BSR4717 PROTEIN"/>
    <property type="match status" value="1"/>
</dbReference>
<dbReference type="PROSITE" id="PS51186">
    <property type="entry name" value="GNAT"/>
    <property type="match status" value="1"/>
</dbReference>
<dbReference type="InterPro" id="IPR016181">
    <property type="entry name" value="Acyl_CoA_acyltransferase"/>
</dbReference>
<dbReference type="Pfam" id="PF14542">
    <property type="entry name" value="Acetyltransf_CG"/>
    <property type="match status" value="1"/>
</dbReference>
<dbReference type="RefSeq" id="WP_073241387.1">
    <property type="nucleotide sequence ID" value="NZ_BJNP01000021.1"/>
</dbReference>
<dbReference type="GO" id="GO:0016747">
    <property type="term" value="F:acyltransferase activity, transferring groups other than amino-acyl groups"/>
    <property type="evidence" value="ECO:0007669"/>
    <property type="project" value="InterPro"/>
</dbReference>
<accession>A0A4Y4AWR9</accession>
<reference evidence="3 4" key="1">
    <citation type="submission" date="2019-06" db="EMBL/GenBank/DDBJ databases">
        <title>Whole genome shotgun sequence of Flavobacterium flevense NBRC 14960.</title>
        <authorList>
            <person name="Hosoyama A."/>
            <person name="Uohara A."/>
            <person name="Ohji S."/>
            <person name="Ichikawa N."/>
        </authorList>
    </citation>
    <scope>NUCLEOTIDE SEQUENCE [LARGE SCALE GENOMIC DNA]</scope>
    <source>
        <strain evidence="3 4">NBRC 14960</strain>
    </source>
</reference>
<dbReference type="EMBL" id="BJNP01000021">
    <property type="protein sequence ID" value="GEC72566.1"/>
    <property type="molecule type" value="Genomic_DNA"/>
</dbReference>
<dbReference type="Gene3D" id="3.40.630.30">
    <property type="match status" value="1"/>
</dbReference>
<evidence type="ECO:0000259" key="2">
    <source>
        <dbReference type="PROSITE" id="PS51729"/>
    </source>
</evidence>
<keyword evidence="4" id="KW-1185">Reference proteome</keyword>
<sequence length="94" mass="10763">MEETIGLEYDERKGYFYVAVNNTKVAKMTFVFAGPHKIIIDHTEVNPEYNGKGFGQKMVEKAVSFAREKEIKILPLCPFAKKVFDKTPEFSDVL</sequence>
<gene>
    <name evidence="3" type="ORF">FFL01_21050</name>
</gene>
<dbReference type="PROSITE" id="PS51729">
    <property type="entry name" value="GNAT_YJDJ"/>
    <property type="match status" value="1"/>
</dbReference>
<proteinExistence type="predicted"/>
<dbReference type="OrthoDB" id="9793389at2"/>
<dbReference type="InterPro" id="IPR000182">
    <property type="entry name" value="GNAT_dom"/>
</dbReference>
<evidence type="ECO:0000259" key="1">
    <source>
        <dbReference type="PROSITE" id="PS51186"/>
    </source>
</evidence>
<name>A0A4Y4AWR9_9FLAO</name>
<feature type="domain" description="N-acetyltransferase" evidence="2">
    <location>
        <begin position="8"/>
        <end position="94"/>
    </location>
</feature>
<dbReference type="PANTHER" id="PTHR31435">
    <property type="entry name" value="PROTEIN NATD1"/>
    <property type="match status" value="1"/>
</dbReference>
<dbReference type="STRING" id="983.SAMN05443543_101428"/>
<keyword evidence="3" id="KW-0808">Transferase</keyword>
<protein>
    <submittedName>
        <fullName evidence="3">N-acetyltransferase</fullName>
    </submittedName>
</protein>
<evidence type="ECO:0000313" key="4">
    <source>
        <dbReference type="Proteomes" id="UP000316775"/>
    </source>
</evidence>
<evidence type="ECO:0000313" key="3">
    <source>
        <dbReference type="EMBL" id="GEC72566.1"/>
    </source>
</evidence>
<comment type="caution">
    <text evidence="3">The sequence shown here is derived from an EMBL/GenBank/DDBJ whole genome shotgun (WGS) entry which is preliminary data.</text>
</comment>
<dbReference type="InterPro" id="IPR045057">
    <property type="entry name" value="Gcn5-rel_NAT"/>
</dbReference>
<dbReference type="InterPro" id="IPR031165">
    <property type="entry name" value="GNAT_YJDJ"/>
</dbReference>
<dbReference type="SUPFAM" id="SSF55729">
    <property type="entry name" value="Acyl-CoA N-acyltransferases (Nat)"/>
    <property type="match status" value="1"/>
</dbReference>
<dbReference type="AlphaFoldDB" id="A0A4Y4AWR9"/>
<feature type="domain" description="N-acetyltransferase" evidence="1">
    <location>
        <begin position="1"/>
        <end position="94"/>
    </location>
</feature>